<gene>
    <name evidence="2" type="ORF">IV203_030310</name>
</gene>
<feature type="compositionally biased region" description="Basic and acidic residues" evidence="1">
    <location>
        <begin position="463"/>
        <end position="473"/>
    </location>
</feature>
<feature type="region of interest" description="Disordered" evidence="1">
    <location>
        <begin position="52"/>
        <end position="93"/>
    </location>
</feature>
<reference evidence="2" key="2">
    <citation type="submission" date="2021-04" db="EMBL/GenBank/DDBJ databases">
        <authorList>
            <person name="Podell S."/>
        </authorList>
    </citation>
    <scope>NUCLEOTIDE SEQUENCE</scope>
    <source>
        <strain evidence="2">Hildebrandi</strain>
    </source>
</reference>
<feature type="compositionally biased region" description="Low complexity" evidence="1">
    <location>
        <begin position="204"/>
        <end position="215"/>
    </location>
</feature>
<organism evidence="2 3">
    <name type="scientific">Nitzschia inconspicua</name>
    <dbReference type="NCBI Taxonomy" id="303405"/>
    <lineage>
        <taxon>Eukaryota</taxon>
        <taxon>Sar</taxon>
        <taxon>Stramenopiles</taxon>
        <taxon>Ochrophyta</taxon>
        <taxon>Bacillariophyta</taxon>
        <taxon>Bacillariophyceae</taxon>
        <taxon>Bacillariophycidae</taxon>
        <taxon>Bacillariales</taxon>
        <taxon>Bacillariaceae</taxon>
        <taxon>Nitzschia</taxon>
    </lineage>
</organism>
<dbReference type="AlphaFoldDB" id="A0A9K3LSC1"/>
<dbReference type="OrthoDB" id="48919at2759"/>
<comment type="caution">
    <text evidence="2">The sequence shown here is derived from an EMBL/GenBank/DDBJ whole genome shotgun (WGS) entry which is preliminary data.</text>
</comment>
<feature type="compositionally biased region" description="Acidic residues" evidence="1">
    <location>
        <begin position="58"/>
        <end position="69"/>
    </location>
</feature>
<proteinExistence type="predicted"/>
<sequence length="555" mass="60628">MNCAGLFMVPSLDGSSNASPKLRSRLLSPRRSRSVENCSLPLKKRRFLHMSLSLQDEPANDDDDEEEDKGSDPTSTMVVLSEEEEVPSLLPSDPSFHNTEDERLAALALISASSVVHVSSPPPDSPIPVGTHRHVTTSPQDDPLSAAAIAMTHLATPRSAVHQVISSTTIHTTLERFVSQGPVLNFVSPLPVKPVPLQCHPADDSATSSLSVSSSSEDDENEEDQHPTVNHGSAVQERGDDDESTTSPSTRIKPYYDPSFNQASHNSNARLTRPLPNGCHGKTSRYNSYCRRQPCFQGSNYCKLHYSLNNKNDENNLSSSSCEESIKAIVVPAGPSSNDNHKGNLAPPPPPSTNTMPFFHLVTNAIQSNAPQQQQQDKRFTGSPGETRCQATTTRGRACAYVAVGDPNKYCHLHADYERNPPARRNKAVLIASTTSLMQRGSKVFVVGNNNKTTKTKNNKGPPHGDSEHKGKPDGGSTNSFPLLSMLSTDVWFNKRVIISTGPFLNRTGHVLRWGNGWVTVKLDVDADIPGTEKEMLHNRRSFELFLHPDQKTGL</sequence>
<protein>
    <submittedName>
        <fullName evidence="2">Uncharacterized protein</fullName>
    </submittedName>
</protein>
<name>A0A9K3LSC1_9STRA</name>
<feature type="compositionally biased region" description="Basic residues" evidence="1">
    <location>
        <begin position="22"/>
        <end position="32"/>
    </location>
</feature>
<keyword evidence="3" id="KW-1185">Reference proteome</keyword>
<evidence type="ECO:0000313" key="3">
    <source>
        <dbReference type="Proteomes" id="UP000693970"/>
    </source>
</evidence>
<feature type="compositionally biased region" description="Polar residues" evidence="1">
    <location>
        <begin position="259"/>
        <end position="270"/>
    </location>
</feature>
<feature type="region of interest" description="Disordered" evidence="1">
    <location>
        <begin position="197"/>
        <end position="277"/>
    </location>
</feature>
<evidence type="ECO:0000313" key="2">
    <source>
        <dbReference type="EMBL" id="KAG7367639.1"/>
    </source>
</evidence>
<feature type="region of interest" description="Disordered" evidence="1">
    <location>
        <begin position="14"/>
        <end position="35"/>
    </location>
</feature>
<dbReference type="EMBL" id="JAGRRH010000007">
    <property type="protein sequence ID" value="KAG7367639.1"/>
    <property type="molecule type" value="Genomic_DNA"/>
</dbReference>
<dbReference type="Proteomes" id="UP000693970">
    <property type="component" value="Unassembled WGS sequence"/>
</dbReference>
<evidence type="ECO:0000256" key="1">
    <source>
        <dbReference type="SAM" id="MobiDB-lite"/>
    </source>
</evidence>
<reference evidence="2" key="1">
    <citation type="journal article" date="2021" name="Sci. Rep.">
        <title>Diploid genomic architecture of Nitzschia inconspicua, an elite biomass production diatom.</title>
        <authorList>
            <person name="Oliver A."/>
            <person name="Podell S."/>
            <person name="Pinowska A."/>
            <person name="Traller J.C."/>
            <person name="Smith S.R."/>
            <person name="McClure R."/>
            <person name="Beliaev A."/>
            <person name="Bohutskyi P."/>
            <person name="Hill E.A."/>
            <person name="Rabines A."/>
            <person name="Zheng H."/>
            <person name="Allen L.Z."/>
            <person name="Kuo A."/>
            <person name="Grigoriev I.V."/>
            <person name="Allen A.E."/>
            <person name="Hazlebeck D."/>
            <person name="Allen E.E."/>
        </authorList>
    </citation>
    <scope>NUCLEOTIDE SEQUENCE</scope>
    <source>
        <strain evidence="2">Hildebrandi</strain>
    </source>
</reference>
<feature type="region of interest" description="Disordered" evidence="1">
    <location>
        <begin position="369"/>
        <end position="389"/>
    </location>
</feature>
<feature type="region of interest" description="Disordered" evidence="1">
    <location>
        <begin position="448"/>
        <end position="477"/>
    </location>
</feature>
<accession>A0A9K3LSC1</accession>